<organism evidence="3 4">
    <name type="scientific">Corynebacterium uterequi</name>
    <dbReference type="NCBI Taxonomy" id="1072256"/>
    <lineage>
        <taxon>Bacteria</taxon>
        <taxon>Bacillati</taxon>
        <taxon>Actinomycetota</taxon>
        <taxon>Actinomycetes</taxon>
        <taxon>Mycobacteriales</taxon>
        <taxon>Corynebacteriaceae</taxon>
        <taxon>Corynebacterium</taxon>
    </lineage>
</organism>
<name>A0A0G3HJY1_9CORY</name>
<keyword evidence="3" id="KW-0378">Hydrolase</keyword>
<dbReference type="GO" id="GO:0003676">
    <property type="term" value="F:nucleic acid binding"/>
    <property type="evidence" value="ECO:0007669"/>
    <property type="project" value="InterPro"/>
</dbReference>
<protein>
    <submittedName>
        <fullName evidence="3">HNH endonuclease</fullName>
    </submittedName>
</protein>
<dbReference type="OrthoDB" id="4752861at2"/>
<evidence type="ECO:0000313" key="4">
    <source>
        <dbReference type="Proteomes" id="UP000035548"/>
    </source>
</evidence>
<dbReference type="EMBL" id="CP011546">
    <property type="protein sequence ID" value="AKK11447.1"/>
    <property type="molecule type" value="Genomic_DNA"/>
</dbReference>
<dbReference type="RefSeq" id="WP_052844068.1">
    <property type="nucleotide sequence ID" value="NZ_CP011546.1"/>
</dbReference>
<sequence length="443" mass="48213">MTLIHDLPLLSTDELIHHIAAHLHTSDLAKAAAVLAVGEYGNRAHTRADDIEDCTGMLIRHCGQSKSSANEMLRVGKILLRHPEAAEAFLRGAFSYSAARILTRYLTAANVDELIALAQSLTCAELADELSGRERPDAVPTPESVTWRRNADNGTTTYTIVLNAENAADFEAALKLGQLSFLRSLTAEDRTKSPAELDAAIGDATSTEHCPGVQESEGKPELLPAISRFGEAAKKHALAGLLAVIKMVRAKGQSTRRSPGAQTHVLIDTERLARLAYHPEATPSLVENMIFNSSVVYHLLDDDGVTQLMTRPRRLFDNAQATALLAKWGFQCAMPGCNHSMFMQFHHVKDYADGGETSIANGLPLCSYCHSLVTDGTITIHVDPADSAVVHFRFPGGRSFSSYSRQRPRRNPDLGPGDTYDSGPVPHGDESHDPHREGDHFDD</sequence>
<dbReference type="Proteomes" id="UP000035548">
    <property type="component" value="Chromosome"/>
</dbReference>
<feature type="region of interest" description="Disordered" evidence="1">
    <location>
        <begin position="401"/>
        <end position="443"/>
    </location>
</feature>
<dbReference type="GO" id="GO:0004519">
    <property type="term" value="F:endonuclease activity"/>
    <property type="evidence" value="ECO:0007669"/>
    <property type="project" value="UniProtKB-KW"/>
</dbReference>
<dbReference type="KEGG" id="cut:CUTER_07290"/>
<feature type="compositionally biased region" description="Basic and acidic residues" evidence="1">
    <location>
        <begin position="427"/>
        <end position="443"/>
    </location>
</feature>
<keyword evidence="3" id="KW-0255">Endonuclease</keyword>
<dbReference type="CDD" id="cd00085">
    <property type="entry name" value="HNHc"/>
    <property type="match status" value="1"/>
</dbReference>
<dbReference type="AlphaFoldDB" id="A0A0G3HJY1"/>
<keyword evidence="4" id="KW-1185">Reference proteome</keyword>
<evidence type="ECO:0000256" key="1">
    <source>
        <dbReference type="SAM" id="MobiDB-lite"/>
    </source>
</evidence>
<evidence type="ECO:0000313" key="3">
    <source>
        <dbReference type="EMBL" id="AKK11447.1"/>
    </source>
</evidence>
<reference evidence="4" key="2">
    <citation type="submission" date="2015-05" db="EMBL/GenBank/DDBJ databases">
        <title>Complete genome sequence of Corynebacterium uterequi DSM 45634, isolated from the uterus of a maiden mare.</title>
        <authorList>
            <person name="Ruckert C."/>
            <person name="Albersmeier A."/>
            <person name="Winkler A."/>
            <person name="Tauch A."/>
        </authorList>
    </citation>
    <scope>NUCLEOTIDE SEQUENCE [LARGE SCALE GENOMIC DNA]</scope>
    <source>
        <strain evidence="4">DSM 45634</strain>
    </source>
</reference>
<dbReference type="SMART" id="SM00507">
    <property type="entry name" value="HNHc"/>
    <property type="match status" value="1"/>
</dbReference>
<dbReference type="InterPro" id="IPR003615">
    <property type="entry name" value="HNH_nuc"/>
</dbReference>
<keyword evidence="3" id="KW-0540">Nuclease</keyword>
<dbReference type="Pfam" id="PF01844">
    <property type="entry name" value="HNH"/>
    <property type="match status" value="1"/>
</dbReference>
<dbReference type="InterPro" id="IPR002711">
    <property type="entry name" value="HNH"/>
</dbReference>
<accession>A0A0G3HJY1</accession>
<proteinExistence type="predicted"/>
<gene>
    <name evidence="3" type="ORF">CUTER_07290</name>
</gene>
<feature type="domain" description="HNH nuclease" evidence="2">
    <location>
        <begin position="319"/>
        <end position="371"/>
    </location>
</feature>
<dbReference type="GO" id="GO:0008270">
    <property type="term" value="F:zinc ion binding"/>
    <property type="evidence" value="ECO:0007669"/>
    <property type="project" value="InterPro"/>
</dbReference>
<dbReference type="STRING" id="1072256.CUTER_07290"/>
<evidence type="ECO:0000259" key="2">
    <source>
        <dbReference type="SMART" id="SM00507"/>
    </source>
</evidence>
<dbReference type="PATRIC" id="fig|1072256.5.peg.1441"/>
<reference evidence="3 4" key="1">
    <citation type="journal article" date="2015" name="Genome Announc.">
        <title>Virulence Factor Genes Detected in the Complete Genome Sequence of Corynebacterium uterequi DSM 45634, Isolated from the Uterus of a Maiden Mare.</title>
        <authorList>
            <person name="Ruckert C."/>
            <person name="Kriete M."/>
            <person name="Jaenicke S."/>
            <person name="Winkler A."/>
            <person name="Tauch A."/>
        </authorList>
    </citation>
    <scope>NUCLEOTIDE SEQUENCE [LARGE SCALE GENOMIC DNA]</scope>
    <source>
        <strain evidence="3 4">DSM 45634</strain>
    </source>
</reference>